<sequence length="87" mass="9606">MNLGDEAVASLRRRLLLDIEFVNACKDFRGLLCLRLDLSDRGVREVLHGKNAKVGQEFEDALEVLLSLLERDGTPLGSGFESAFTKG</sequence>
<organism evidence="1 2">
    <name type="scientific">Candidatus Propionivibrio aalborgensis</name>
    <dbReference type="NCBI Taxonomy" id="1860101"/>
    <lineage>
        <taxon>Bacteria</taxon>
        <taxon>Pseudomonadati</taxon>
        <taxon>Pseudomonadota</taxon>
        <taxon>Betaproteobacteria</taxon>
        <taxon>Rhodocyclales</taxon>
        <taxon>Rhodocyclaceae</taxon>
        <taxon>Propionivibrio</taxon>
    </lineage>
</organism>
<protein>
    <submittedName>
        <fullName evidence="1">Uncharacterized protein</fullName>
    </submittedName>
</protein>
<keyword evidence="2" id="KW-1185">Reference proteome</keyword>
<name>A0A1A8Y181_9RHOO</name>
<reference evidence="1 2" key="1">
    <citation type="submission" date="2016-06" db="EMBL/GenBank/DDBJ databases">
        <authorList>
            <person name="Kjaerup R.B."/>
            <person name="Dalgaard T.S."/>
            <person name="Juul-Madsen H.R."/>
        </authorList>
    </citation>
    <scope>NUCLEOTIDE SEQUENCE [LARGE SCALE GENOMIC DNA]</scope>
    <source>
        <strain evidence="1">2</strain>
    </source>
</reference>
<dbReference type="AlphaFoldDB" id="A0A1A8Y181"/>
<evidence type="ECO:0000313" key="1">
    <source>
        <dbReference type="EMBL" id="SBT10885.1"/>
    </source>
</evidence>
<evidence type="ECO:0000313" key="2">
    <source>
        <dbReference type="Proteomes" id="UP000199600"/>
    </source>
</evidence>
<dbReference type="Proteomes" id="UP000199600">
    <property type="component" value="Unassembled WGS sequence"/>
</dbReference>
<dbReference type="EMBL" id="FLQY01000381">
    <property type="protein sequence ID" value="SBT10885.1"/>
    <property type="molecule type" value="Genomic_DNA"/>
</dbReference>
<accession>A0A1A8Y181</accession>
<gene>
    <name evidence="1" type="ORF">PROAA_770007</name>
</gene>
<proteinExistence type="predicted"/>